<evidence type="ECO:0000313" key="3">
    <source>
        <dbReference type="Proteomes" id="UP000507222"/>
    </source>
</evidence>
<keyword evidence="4" id="KW-1185">Reference proteome</keyword>
<dbReference type="Pfam" id="PF14009">
    <property type="entry name" value="PADRE"/>
    <property type="match status" value="1"/>
</dbReference>
<accession>A0A6J5USE8</accession>
<dbReference type="Proteomes" id="UP000507222">
    <property type="component" value="Unassembled WGS sequence"/>
</dbReference>
<dbReference type="EMBL" id="CAEKKB010000005">
    <property type="protein sequence ID" value="CAB4309250.1"/>
    <property type="molecule type" value="Genomic_DNA"/>
</dbReference>
<dbReference type="EMBL" id="CAEKDK010000005">
    <property type="protein sequence ID" value="CAB4278803.1"/>
    <property type="molecule type" value="Genomic_DNA"/>
</dbReference>
<proteinExistence type="predicted"/>
<dbReference type="InterPro" id="IPR025322">
    <property type="entry name" value="PADRE_dom"/>
</dbReference>
<sequence>MGGCLSSAIRSSHNEELLLNSPTAKVISINGSLREYPVPVIVSQVLEAGQTASSSSSSSSSSSFICNSDRLYYDNYIPVLDSEDELEADQIYFILPRSKLEQRLSATDMAALAVRASLAFQNASSSSSSYKSKEKKKDLHPRRNYKKARVSPVLINYANSDVDGDDFNEITIGASAYKGQMSQKQQISRSKSVRKLQRYTSKRAKMAVRSFRLRLTTIDEGSVL</sequence>
<evidence type="ECO:0000313" key="1">
    <source>
        <dbReference type="EMBL" id="CAB4278803.1"/>
    </source>
</evidence>
<reference evidence="1 3" key="2">
    <citation type="submission" date="2020-05" db="EMBL/GenBank/DDBJ databases">
        <authorList>
            <person name="Campoy J."/>
            <person name="Schneeberger K."/>
            <person name="Spophaly S."/>
        </authorList>
    </citation>
    <scope>NUCLEOTIDE SEQUENCE [LARGE SCALE GENOMIC DNA]</scope>
    <source>
        <strain evidence="1">PruArmRojPasFocal</strain>
    </source>
</reference>
<dbReference type="OrthoDB" id="693945at2759"/>
<organism evidence="1 3">
    <name type="scientific">Prunus armeniaca</name>
    <name type="common">Apricot</name>
    <name type="synonym">Armeniaca vulgaris</name>
    <dbReference type="NCBI Taxonomy" id="36596"/>
    <lineage>
        <taxon>Eukaryota</taxon>
        <taxon>Viridiplantae</taxon>
        <taxon>Streptophyta</taxon>
        <taxon>Embryophyta</taxon>
        <taxon>Tracheophyta</taxon>
        <taxon>Spermatophyta</taxon>
        <taxon>Magnoliopsida</taxon>
        <taxon>eudicotyledons</taxon>
        <taxon>Gunneridae</taxon>
        <taxon>Pentapetalae</taxon>
        <taxon>rosids</taxon>
        <taxon>fabids</taxon>
        <taxon>Rosales</taxon>
        <taxon>Rosaceae</taxon>
        <taxon>Amygdaloideae</taxon>
        <taxon>Amygdaleae</taxon>
        <taxon>Prunus</taxon>
    </lineage>
</organism>
<protein>
    <submittedName>
        <fullName evidence="1">Uncharacterized protein</fullName>
    </submittedName>
</protein>
<reference evidence="4" key="1">
    <citation type="journal article" date="2020" name="Genome Biol.">
        <title>Gamete binning: chromosome-level and haplotype-resolved genome assembly enabled by high-throughput single-cell sequencing of gamete genomes.</title>
        <authorList>
            <person name="Campoy J.A."/>
            <person name="Sun H."/>
            <person name="Goel M."/>
            <person name="Jiao W.-B."/>
            <person name="Folz-Donahue K."/>
            <person name="Wang N."/>
            <person name="Rubio M."/>
            <person name="Liu C."/>
            <person name="Kukat C."/>
            <person name="Ruiz D."/>
            <person name="Huettel B."/>
            <person name="Schneeberger K."/>
        </authorList>
    </citation>
    <scope>NUCLEOTIDE SEQUENCE [LARGE SCALE GENOMIC DNA]</scope>
    <source>
        <strain evidence="4">cv. Rojo Pasion</strain>
    </source>
</reference>
<evidence type="ECO:0000313" key="2">
    <source>
        <dbReference type="EMBL" id="CAB4309250.1"/>
    </source>
</evidence>
<evidence type="ECO:0000313" key="4">
    <source>
        <dbReference type="Proteomes" id="UP000507245"/>
    </source>
</evidence>
<dbReference type="Proteomes" id="UP000507245">
    <property type="component" value="Unassembled WGS sequence"/>
</dbReference>
<gene>
    <name evidence="1" type="ORF">CURHAP_LOCUS30650</name>
    <name evidence="2" type="ORF">ORAREDHAP_LOCUS30296</name>
</gene>
<name>A0A6J5USE8_PRUAR</name>
<dbReference type="PANTHER" id="PTHR33052">
    <property type="entry name" value="DUF4228 DOMAIN PROTEIN-RELATED"/>
    <property type="match status" value="1"/>
</dbReference>
<dbReference type="AlphaFoldDB" id="A0A6J5USE8"/>